<protein>
    <submittedName>
        <fullName evidence="1">Uncharacterized protein</fullName>
    </submittedName>
</protein>
<evidence type="ECO:0000313" key="1">
    <source>
        <dbReference type="EMBL" id="WSA30037.1"/>
    </source>
</evidence>
<dbReference type="EMBL" id="CP109071">
    <property type="protein sequence ID" value="WSA30037.1"/>
    <property type="molecule type" value="Genomic_DNA"/>
</dbReference>
<proteinExistence type="predicted"/>
<accession>A0ABZ1E5K1</accession>
<dbReference type="RefSeq" id="WP_091628000.1">
    <property type="nucleotide sequence ID" value="NZ_CP109071.1"/>
</dbReference>
<keyword evidence="2" id="KW-1185">Reference proteome</keyword>
<dbReference type="Proteomes" id="UP001334804">
    <property type="component" value="Chromosome"/>
</dbReference>
<name>A0ABZ1E5K1_9ACTN</name>
<sequence length="63" mass="6610">MLFITVSYLQAAKTLPDLDAGADPGTVTPARHETTQRGTAIAGAVHDTRKFPHYSGSIAGQSL</sequence>
<reference evidence="1 2" key="1">
    <citation type="submission" date="2022-10" db="EMBL/GenBank/DDBJ databases">
        <title>The complete genomes of actinobacterial strains from the NBC collection.</title>
        <authorList>
            <person name="Joergensen T.S."/>
            <person name="Alvarez Arevalo M."/>
            <person name="Sterndorff E.B."/>
            <person name="Faurdal D."/>
            <person name="Vuksanovic O."/>
            <person name="Mourched A.-S."/>
            <person name="Charusanti P."/>
            <person name="Shaw S."/>
            <person name="Blin K."/>
            <person name="Weber T."/>
        </authorList>
    </citation>
    <scope>NUCLEOTIDE SEQUENCE [LARGE SCALE GENOMIC DNA]</scope>
    <source>
        <strain evidence="1 2">NBC 01809</strain>
    </source>
</reference>
<evidence type="ECO:0000313" key="2">
    <source>
        <dbReference type="Proteomes" id="UP001334804"/>
    </source>
</evidence>
<gene>
    <name evidence="1" type="ORF">OIE14_17605</name>
</gene>
<organism evidence="1 2">
    <name type="scientific">Micromonospora peucetia</name>
    <dbReference type="NCBI Taxonomy" id="47871"/>
    <lineage>
        <taxon>Bacteria</taxon>
        <taxon>Bacillati</taxon>
        <taxon>Actinomycetota</taxon>
        <taxon>Actinomycetes</taxon>
        <taxon>Micromonosporales</taxon>
        <taxon>Micromonosporaceae</taxon>
        <taxon>Micromonospora</taxon>
    </lineage>
</organism>